<dbReference type="Proteomes" id="UP000255207">
    <property type="component" value="Unassembled WGS sequence"/>
</dbReference>
<evidence type="ECO:0000313" key="1">
    <source>
        <dbReference type="EMBL" id="RDJ26069.1"/>
    </source>
</evidence>
<keyword evidence="2" id="KW-1185">Reference proteome</keyword>
<protein>
    <submittedName>
        <fullName evidence="1">Uncharacterized protein</fullName>
    </submittedName>
</protein>
<gene>
    <name evidence="1" type="ORF">DWE98_09475</name>
</gene>
<accession>A0A370L7A7</accession>
<dbReference type="RefSeq" id="WP_114828959.1">
    <property type="nucleotide sequence ID" value="NZ_QQTO01000022.1"/>
</dbReference>
<evidence type="ECO:0000313" key="2">
    <source>
        <dbReference type="Proteomes" id="UP000255207"/>
    </source>
</evidence>
<proteinExistence type="predicted"/>
<dbReference type="EMBL" id="QQTP01000004">
    <property type="protein sequence ID" value="RDJ26069.1"/>
    <property type="molecule type" value="Genomic_DNA"/>
</dbReference>
<sequence>MAITVKPKDLTDGFEAAGGGNMPWQLIERGGARGLIIKGADDLDFEVFSVDGNWQGLIFSETDLYKADHREIWLSGQRQGLYSFNFVSRSSGATVYYINVDVVNELEVVAAFYYLPGVRKKFNVEQIVKKVNAIWNRSANVTIKSLGMFDEGLGQKLDIHEPEISLDNKKHLGALIDYGNHASANWHVYLGWGVEGDIPGETLGTRTIIDTLRRKETELDFVSHTIAHELGHRICRSPPSHDTQAGDLMLEKTKDGRNNKIRRPRVKLVNRPTP</sequence>
<comment type="caution">
    <text evidence="1">The sequence shown here is derived from an EMBL/GenBank/DDBJ whole genome shotgun (WGS) entry which is preliminary data.</text>
</comment>
<dbReference type="OrthoDB" id="9891541at2"/>
<name>A0A370L7A7_9HYPH</name>
<reference evidence="2" key="1">
    <citation type="submission" date="2018-07" db="EMBL/GenBank/DDBJ databases">
        <authorList>
            <person name="Safronova V.I."/>
            <person name="Chirak E.R."/>
            <person name="Sazanova A.L."/>
        </authorList>
    </citation>
    <scope>NUCLEOTIDE SEQUENCE [LARGE SCALE GENOMIC DNA]</scope>
    <source>
        <strain evidence="2">RCAM04685</strain>
    </source>
</reference>
<dbReference type="AlphaFoldDB" id="A0A370L7A7"/>
<organism evidence="1 2">
    <name type="scientific">Bosea caraganae</name>
    <dbReference type="NCBI Taxonomy" id="2763117"/>
    <lineage>
        <taxon>Bacteria</taxon>
        <taxon>Pseudomonadati</taxon>
        <taxon>Pseudomonadota</taxon>
        <taxon>Alphaproteobacteria</taxon>
        <taxon>Hyphomicrobiales</taxon>
        <taxon>Boseaceae</taxon>
        <taxon>Bosea</taxon>
    </lineage>
</organism>